<dbReference type="OrthoDB" id="5428321at2759"/>
<accession>A0A9W9EP20</accession>
<dbReference type="GeneID" id="81361465"/>
<dbReference type="EMBL" id="JAPQKI010000010">
    <property type="protein sequence ID" value="KAJ5085224.1"/>
    <property type="molecule type" value="Genomic_DNA"/>
</dbReference>
<evidence type="ECO:0000313" key="1">
    <source>
        <dbReference type="EMBL" id="KAJ5085224.1"/>
    </source>
</evidence>
<protein>
    <submittedName>
        <fullName evidence="1">Uncharacterized protein</fullName>
    </submittedName>
</protein>
<sequence length="168" mass="18431">MSRSAVGPHFLNDRLGLVVAPSQFRLQPPVEDGGSVRLFQAICQELGRSLEAVTPETLQNGLPQAAGTPENMHNWLNGWKVLSEPGSKGEGSFTAKILELETANNDLCRELDLMSTRFESSPDEGRKLRAKNCMLEREIEASMLAVRRKGEELARLSGVGQVMQVLQG</sequence>
<gene>
    <name evidence="1" type="ORF">N7532_009995</name>
</gene>
<comment type="caution">
    <text evidence="1">The sequence shown here is derived from an EMBL/GenBank/DDBJ whole genome shotgun (WGS) entry which is preliminary data.</text>
</comment>
<reference evidence="1" key="2">
    <citation type="journal article" date="2023" name="IMA Fungus">
        <title>Comparative genomic study of the Penicillium genus elucidates a diverse pangenome and 15 lateral gene transfer events.</title>
        <authorList>
            <person name="Petersen C."/>
            <person name="Sorensen T."/>
            <person name="Nielsen M.R."/>
            <person name="Sondergaard T.E."/>
            <person name="Sorensen J.L."/>
            <person name="Fitzpatrick D.A."/>
            <person name="Frisvad J.C."/>
            <person name="Nielsen K.L."/>
        </authorList>
    </citation>
    <scope>NUCLEOTIDE SEQUENCE</scope>
    <source>
        <strain evidence="1">IBT 30761</strain>
    </source>
</reference>
<dbReference type="AlphaFoldDB" id="A0A9W9EP20"/>
<reference evidence="1" key="1">
    <citation type="submission" date="2022-11" db="EMBL/GenBank/DDBJ databases">
        <authorList>
            <person name="Petersen C."/>
        </authorList>
    </citation>
    <scope>NUCLEOTIDE SEQUENCE</scope>
    <source>
        <strain evidence="1">IBT 30761</strain>
    </source>
</reference>
<dbReference type="RefSeq" id="XP_056469902.1">
    <property type="nucleotide sequence ID" value="XM_056622486.1"/>
</dbReference>
<evidence type="ECO:0000313" key="2">
    <source>
        <dbReference type="Proteomes" id="UP001149074"/>
    </source>
</evidence>
<dbReference type="Proteomes" id="UP001149074">
    <property type="component" value="Unassembled WGS sequence"/>
</dbReference>
<organism evidence="1 2">
    <name type="scientific">Penicillium argentinense</name>
    <dbReference type="NCBI Taxonomy" id="1131581"/>
    <lineage>
        <taxon>Eukaryota</taxon>
        <taxon>Fungi</taxon>
        <taxon>Dikarya</taxon>
        <taxon>Ascomycota</taxon>
        <taxon>Pezizomycotina</taxon>
        <taxon>Eurotiomycetes</taxon>
        <taxon>Eurotiomycetidae</taxon>
        <taxon>Eurotiales</taxon>
        <taxon>Aspergillaceae</taxon>
        <taxon>Penicillium</taxon>
    </lineage>
</organism>
<keyword evidence="2" id="KW-1185">Reference proteome</keyword>
<name>A0A9W9EP20_9EURO</name>
<proteinExistence type="predicted"/>